<feature type="non-terminal residue" evidence="1">
    <location>
        <position position="1"/>
    </location>
</feature>
<evidence type="ECO:0000313" key="2">
    <source>
        <dbReference type="Proteomes" id="UP000308600"/>
    </source>
</evidence>
<reference evidence="1 2" key="1">
    <citation type="journal article" date="2019" name="Nat. Ecol. Evol.">
        <title>Megaphylogeny resolves global patterns of mushroom evolution.</title>
        <authorList>
            <person name="Varga T."/>
            <person name="Krizsan K."/>
            <person name="Foldi C."/>
            <person name="Dima B."/>
            <person name="Sanchez-Garcia M."/>
            <person name="Sanchez-Ramirez S."/>
            <person name="Szollosi G.J."/>
            <person name="Szarkandi J.G."/>
            <person name="Papp V."/>
            <person name="Albert L."/>
            <person name="Andreopoulos W."/>
            <person name="Angelini C."/>
            <person name="Antonin V."/>
            <person name="Barry K.W."/>
            <person name="Bougher N.L."/>
            <person name="Buchanan P."/>
            <person name="Buyck B."/>
            <person name="Bense V."/>
            <person name="Catcheside P."/>
            <person name="Chovatia M."/>
            <person name="Cooper J."/>
            <person name="Damon W."/>
            <person name="Desjardin D."/>
            <person name="Finy P."/>
            <person name="Geml J."/>
            <person name="Haridas S."/>
            <person name="Hughes K."/>
            <person name="Justo A."/>
            <person name="Karasinski D."/>
            <person name="Kautmanova I."/>
            <person name="Kiss B."/>
            <person name="Kocsube S."/>
            <person name="Kotiranta H."/>
            <person name="LaButti K.M."/>
            <person name="Lechner B.E."/>
            <person name="Liimatainen K."/>
            <person name="Lipzen A."/>
            <person name="Lukacs Z."/>
            <person name="Mihaltcheva S."/>
            <person name="Morgado L.N."/>
            <person name="Niskanen T."/>
            <person name="Noordeloos M.E."/>
            <person name="Ohm R.A."/>
            <person name="Ortiz-Santana B."/>
            <person name="Ovrebo C."/>
            <person name="Racz N."/>
            <person name="Riley R."/>
            <person name="Savchenko A."/>
            <person name="Shiryaev A."/>
            <person name="Soop K."/>
            <person name="Spirin V."/>
            <person name="Szebenyi C."/>
            <person name="Tomsovsky M."/>
            <person name="Tulloss R.E."/>
            <person name="Uehling J."/>
            <person name="Grigoriev I.V."/>
            <person name="Vagvolgyi C."/>
            <person name="Papp T."/>
            <person name="Martin F.M."/>
            <person name="Miettinen O."/>
            <person name="Hibbett D.S."/>
            <person name="Nagy L.G."/>
        </authorList>
    </citation>
    <scope>NUCLEOTIDE SEQUENCE [LARGE SCALE GENOMIC DNA]</scope>
    <source>
        <strain evidence="1 2">NL-1719</strain>
    </source>
</reference>
<dbReference type="EMBL" id="ML208980">
    <property type="protein sequence ID" value="TFK59434.1"/>
    <property type="molecule type" value="Genomic_DNA"/>
</dbReference>
<keyword evidence="2" id="KW-1185">Reference proteome</keyword>
<feature type="non-terminal residue" evidence="1">
    <location>
        <position position="130"/>
    </location>
</feature>
<accession>A0ACD3A2A6</accession>
<sequence length="130" mass="14621">LMTELSCLGWASALMKMVDQYVAEKMSQQGPLPSDTTLVPLRMTRAGIAVPVTADRGEHAWRVPSAYLIEEWIPGEFLKYIHNSTAALHFLTGFGNDNLLRERQLYLSFVQHAQYVLTDSLVFVSDFQGT</sequence>
<evidence type="ECO:0000313" key="1">
    <source>
        <dbReference type="EMBL" id="TFK59434.1"/>
    </source>
</evidence>
<protein>
    <submittedName>
        <fullName evidence="1">Uncharacterized protein</fullName>
    </submittedName>
</protein>
<organism evidence="1 2">
    <name type="scientific">Pluteus cervinus</name>
    <dbReference type="NCBI Taxonomy" id="181527"/>
    <lineage>
        <taxon>Eukaryota</taxon>
        <taxon>Fungi</taxon>
        <taxon>Dikarya</taxon>
        <taxon>Basidiomycota</taxon>
        <taxon>Agaricomycotina</taxon>
        <taxon>Agaricomycetes</taxon>
        <taxon>Agaricomycetidae</taxon>
        <taxon>Agaricales</taxon>
        <taxon>Pluteineae</taxon>
        <taxon>Pluteaceae</taxon>
        <taxon>Pluteus</taxon>
    </lineage>
</organism>
<gene>
    <name evidence="1" type="ORF">BDN72DRAFT_744755</name>
</gene>
<proteinExistence type="predicted"/>
<dbReference type="Proteomes" id="UP000308600">
    <property type="component" value="Unassembled WGS sequence"/>
</dbReference>
<name>A0ACD3A2A6_9AGAR</name>